<evidence type="ECO:0000313" key="2">
    <source>
        <dbReference type="Proteomes" id="UP000799421"/>
    </source>
</evidence>
<gene>
    <name evidence="1" type="ORF">K470DRAFT_93701</name>
</gene>
<dbReference type="AlphaFoldDB" id="A0A6A7BWZ6"/>
<name>A0A6A7BWZ6_9PEZI</name>
<dbReference type="EMBL" id="MU005990">
    <property type="protein sequence ID" value="KAF2859623.1"/>
    <property type="molecule type" value="Genomic_DNA"/>
</dbReference>
<proteinExistence type="predicted"/>
<sequence>MTRFVQIDTFAGSRDEYEEWAGKRLGQVDSAPEYFEYSEDRKLNCLLQHLAGVPYDLLNYDCGPRVRTHDPSITLEMPVHILTVLASQSTSIEQQKPSWLSHPFDNTKNPVHVRCRRRHCSINHCWCSGILEITPSVYNATEYLRSRILCHQ</sequence>
<accession>A0A6A7BWZ6</accession>
<organism evidence="1 2">
    <name type="scientific">Piedraia hortae CBS 480.64</name>
    <dbReference type="NCBI Taxonomy" id="1314780"/>
    <lineage>
        <taxon>Eukaryota</taxon>
        <taxon>Fungi</taxon>
        <taxon>Dikarya</taxon>
        <taxon>Ascomycota</taxon>
        <taxon>Pezizomycotina</taxon>
        <taxon>Dothideomycetes</taxon>
        <taxon>Dothideomycetidae</taxon>
        <taxon>Capnodiales</taxon>
        <taxon>Piedraiaceae</taxon>
        <taxon>Piedraia</taxon>
    </lineage>
</organism>
<evidence type="ECO:0000313" key="1">
    <source>
        <dbReference type="EMBL" id="KAF2859623.1"/>
    </source>
</evidence>
<keyword evidence="2" id="KW-1185">Reference proteome</keyword>
<reference evidence="1" key="1">
    <citation type="journal article" date="2020" name="Stud. Mycol.">
        <title>101 Dothideomycetes genomes: a test case for predicting lifestyles and emergence of pathogens.</title>
        <authorList>
            <person name="Haridas S."/>
            <person name="Albert R."/>
            <person name="Binder M."/>
            <person name="Bloem J."/>
            <person name="Labutti K."/>
            <person name="Salamov A."/>
            <person name="Andreopoulos B."/>
            <person name="Baker S."/>
            <person name="Barry K."/>
            <person name="Bills G."/>
            <person name="Bluhm B."/>
            <person name="Cannon C."/>
            <person name="Castanera R."/>
            <person name="Culley D."/>
            <person name="Daum C."/>
            <person name="Ezra D."/>
            <person name="Gonzalez J."/>
            <person name="Henrissat B."/>
            <person name="Kuo A."/>
            <person name="Liang C."/>
            <person name="Lipzen A."/>
            <person name="Lutzoni F."/>
            <person name="Magnuson J."/>
            <person name="Mondo S."/>
            <person name="Nolan M."/>
            <person name="Ohm R."/>
            <person name="Pangilinan J."/>
            <person name="Park H.-J."/>
            <person name="Ramirez L."/>
            <person name="Alfaro M."/>
            <person name="Sun H."/>
            <person name="Tritt A."/>
            <person name="Yoshinaga Y."/>
            <person name="Zwiers L.-H."/>
            <person name="Turgeon B."/>
            <person name="Goodwin S."/>
            <person name="Spatafora J."/>
            <person name="Crous P."/>
            <person name="Grigoriev I."/>
        </authorList>
    </citation>
    <scope>NUCLEOTIDE SEQUENCE</scope>
    <source>
        <strain evidence="1">CBS 480.64</strain>
    </source>
</reference>
<dbReference type="Proteomes" id="UP000799421">
    <property type="component" value="Unassembled WGS sequence"/>
</dbReference>
<dbReference type="OrthoDB" id="5428898at2759"/>
<protein>
    <submittedName>
        <fullName evidence="1">Uncharacterized protein</fullName>
    </submittedName>
</protein>